<protein>
    <submittedName>
        <fullName evidence="11">Cytochrome c4</fullName>
    </submittedName>
</protein>
<dbReference type="Gene3D" id="1.10.760.10">
    <property type="entry name" value="Cytochrome c-like domain"/>
    <property type="match status" value="2"/>
</dbReference>
<accession>A0ABS8CGK4</accession>
<dbReference type="PROSITE" id="PS51257">
    <property type="entry name" value="PROKAR_LIPOPROTEIN"/>
    <property type="match status" value="1"/>
</dbReference>
<name>A0ABS8CGK4_9BURK</name>
<feature type="chain" id="PRO_5045168682" evidence="9">
    <location>
        <begin position="27"/>
        <end position="231"/>
    </location>
</feature>
<evidence type="ECO:0000256" key="7">
    <source>
        <dbReference type="ARBA" id="ARBA00023004"/>
    </source>
</evidence>
<keyword evidence="9" id="KW-0732">Signal</keyword>
<dbReference type="InterPro" id="IPR009056">
    <property type="entry name" value="Cyt_c-like_dom"/>
</dbReference>
<dbReference type="PIRSF" id="PIRSF000005">
    <property type="entry name" value="Cytochrome_c4"/>
    <property type="match status" value="1"/>
</dbReference>
<evidence type="ECO:0000256" key="3">
    <source>
        <dbReference type="ARBA" id="ARBA00022617"/>
    </source>
</evidence>
<dbReference type="PANTHER" id="PTHR33751">
    <property type="entry name" value="CBB3-TYPE CYTOCHROME C OXIDASE SUBUNIT FIXP"/>
    <property type="match status" value="1"/>
</dbReference>
<dbReference type="PANTHER" id="PTHR33751:SF9">
    <property type="entry name" value="CYTOCHROME C4"/>
    <property type="match status" value="1"/>
</dbReference>
<evidence type="ECO:0000313" key="11">
    <source>
        <dbReference type="EMBL" id="MCB5364674.1"/>
    </source>
</evidence>
<reference evidence="11 12" key="1">
    <citation type="submission" date="2020-07" db="EMBL/GenBank/DDBJ databases">
        <title>Pusillimonas sp. nov., isolated from poultry manure in Taiwan.</title>
        <authorList>
            <person name="Lin S.-Y."/>
            <person name="Tang Y.-S."/>
            <person name="Young C.-C."/>
        </authorList>
    </citation>
    <scope>NUCLEOTIDE SEQUENCE [LARGE SCALE GENOMIC DNA]</scope>
    <source>
        <strain evidence="11 12">CC-YST705</strain>
    </source>
</reference>
<evidence type="ECO:0000256" key="1">
    <source>
        <dbReference type="ARBA" id="ARBA00004418"/>
    </source>
</evidence>
<evidence type="ECO:0000256" key="6">
    <source>
        <dbReference type="ARBA" id="ARBA00022982"/>
    </source>
</evidence>
<evidence type="ECO:0000313" key="12">
    <source>
        <dbReference type="Proteomes" id="UP000776983"/>
    </source>
</evidence>
<comment type="subcellular location">
    <subcellularLocation>
        <location evidence="1">Periplasm</location>
    </subcellularLocation>
</comment>
<evidence type="ECO:0000256" key="4">
    <source>
        <dbReference type="ARBA" id="ARBA00022723"/>
    </source>
</evidence>
<dbReference type="InterPro" id="IPR036909">
    <property type="entry name" value="Cyt_c-like_dom_sf"/>
</dbReference>
<keyword evidence="5" id="KW-0574">Periplasm</keyword>
<gene>
    <name evidence="11" type="ORF">H0484_13035</name>
</gene>
<feature type="domain" description="Cytochrome c" evidence="10">
    <location>
        <begin position="143"/>
        <end position="231"/>
    </location>
</feature>
<dbReference type="Proteomes" id="UP000776983">
    <property type="component" value="Unassembled WGS sequence"/>
</dbReference>
<evidence type="ECO:0000256" key="9">
    <source>
        <dbReference type="SAM" id="SignalP"/>
    </source>
</evidence>
<evidence type="ECO:0000256" key="8">
    <source>
        <dbReference type="PROSITE-ProRule" id="PRU00433"/>
    </source>
</evidence>
<comment type="caution">
    <text evidence="11">The sequence shown here is derived from an EMBL/GenBank/DDBJ whole genome shotgun (WGS) entry which is preliminary data.</text>
</comment>
<feature type="domain" description="Cytochrome c" evidence="10">
    <location>
        <begin position="32"/>
        <end position="130"/>
    </location>
</feature>
<keyword evidence="3 8" id="KW-0349">Heme</keyword>
<dbReference type="InterPro" id="IPR024167">
    <property type="entry name" value="Cytochrome_c4-like"/>
</dbReference>
<proteinExistence type="predicted"/>
<dbReference type="PRINTS" id="PR00605">
    <property type="entry name" value="CYTCHROMECIC"/>
</dbReference>
<organism evidence="11 12">
    <name type="scientific">Mesopusillimonas faecipullorum</name>
    <dbReference type="NCBI Taxonomy" id="2755040"/>
    <lineage>
        <taxon>Bacteria</taxon>
        <taxon>Pseudomonadati</taxon>
        <taxon>Pseudomonadota</taxon>
        <taxon>Betaproteobacteria</taxon>
        <taxon>Burkholderiales</taxon>
        <taxon>Alcaligenaceae</taxon>
        <taxon>Mesopusillimonas</taxon>
    </lineage>
</organism>
<evidence type="ECO:0000256" key="2">
    <source>
        <dbReference type="ARBA" id="ARBA00022448"/>
    </source>
</evidence>
<evidence type="ECO:0000256" key="5">
    <source>
        <dbReference type="ARBA" id="ARBA00022764"/>
    </source>
</evidence>
<keyword evidence="7 8" id="KW-0408">Iron</keyword>
<sequence length="231" mass="24752">MKRTLSRILVTSGMLLGCSLSSAAFAQQVGKPDAAKGEALYNNGDMNRGLASCSSCHGVGGNSTLPINPNLAGQPYEYLIKQLLSFRPINAETPATRRGPDGADTVMSPFAKMLSEEEIHNVAYYLSLQKLDYEVAATATNEDTMERGQQIWRGGLPDRHVPACAGCHGPNGVGIPGQFPRISGQYPSYIADQLKLFRSGDRANSPMMHDIGDRMSDSDIAAVADYAAGLR</sequence>
<dbReference type="PROSITE" id="PS51007">
    <property type="entry name" value="CYTC"/>
    <property type="match status" value="2"/>
</dbReference>
<keyword evidence="2" id="KW-0813">Transport</keyword>
<evidence type="ECO:0000259" key="10">
    <source>
        <dbReference type="PROSITE" id="PS51007"/>
    </source>
</evidence>
<dbReference type="Pfam" id="PF00034">
    <property type="entry name" value="Cytochrom_C"/>
    <property type="match status" value="2"/>
</dbReference>
<keyword evidence="12" id="KW-1185">Reference proteome</keyword>
<dbReference type="InterPro" id="IPR008168">
    <property type="entry name" value="Cyt_C_IC"/>
</dbReference>
<dbReference type="SUPFAM" id="SSF46626">
    <property type="entry name" value="Cytochrome c"/>
    <property type="match status" value="2"/>
</dbReference>
<keyword evidence="6" id="KW-0249">Electron transport</keyword>
<dbReference type="RefSeq" id="WP_226955086.1">
    <property type="nucleotide sequence ID" value="NZ_JACDXW010000007.1"/>
</dbReference>
<dbReference type="InterPro" id="IPR050597">
    <property type="entry name" value="Cytochrome_c_Oxidase_Subunit"/>
</dbReference>
<keyword evidence="4 8" id="KW-0479">Metal-binding</keyword>
<feature type="signal peptide" evidence="9">
    <location>
        <begin position="1"/>
        <end position="26"/>
    </location>
</feature>
<dbReference type="EMBL" id="JACDXW010000007">
    <property type="protein sequence ID" value="MCB5364674.1"/>
    <property type="molecule type" value="Genomic_DNA"/>
</dbReference>